<evidence type="ECO:0000313" key="8">
    <source>
        <dbReference type="Proteomes" id="UP001229421"/>
    </source>
</evidence>
<feature type="transmembrane region" description="Helical" evidence="6">
    <location>
        <begin position="68"/>
        <end position="88"/>
    </location>
</feature>
<comment type="subcellular location">
    <subcellularLocation>
        <location evidence="1">Membrane</location>
        <topology evidence="1">Multi-pass membrane protein</topology>
    </subcellularLocation>
</comment>
<gene>
    <name evidence="7" type="ORF">QVD17_02885</name>
</gene>
<evidence type="ECO:0000256" key="5">
    <source>
        <dbReference type="RuleBase" id="RU000477"/>
    </source>
</evidence>
<keyword evidence="5" id="KW-0813">Transport</keyword>
<evidence type="ECO:0000256" key="3">
    <source>
        <dbReference type="ARBA" id="ARBA00022989"/>
    </source>
</evidence>
<sequence length="235" mass="25728">MGGIVKLLVSDMILSFMWVWSSVLIKIFVHKVLGFSSNHVEAELFRYSISIVNMFLFAYLAKLTNGGAYNPLTVLSSAISGNFTKFLFTVGSRVPLQVLGSVLGVRLILYTFPGIGRGPQLTVSLHKGALTEGLLTFTIVLISQGLSAKIPGSFLTKTWISSVSKLTLHILGSDLTGGCMNPASVMGWAYARGDHITKEHLLVYWLAPVEATLLAAWTFSYLVRPTKQEKEKKTN</sequence>
<organism evidence="7 8">
    <name type="scientific">Tagetes erecta</name>
    <name type="common">African marigold</name>
    <dbReference type="NCBI Taxonomy" id="13708"/>
    <lineage>
        <taxon>Eukaryota</taxon>
        <taxon>Viridiplantae</taxon>
        <taxon>Streptophyta</taxon>
        <taxon>Embryophyta</taxon>
        <taxon>Tracheophyta</taxon>
        <taxon>Spermatophyta</taxon>
        <taxon>Magnoliopsida</taxon>
        <taxon>eudicotyledons</taxon>
        <taxon>Gunneridae</taxon>
        <taxon>Pentapetalae</taxon>
        <taxon>asterids</taxon>
        <taxon>campanulids</taxon>
        <taxon>Asterales</taxon>
        <taxon>Asteraceae</taxon>
        <taxon>Asteroideae</taxon>
        <taxon>Heliantheae alliance</taxon>
        <taxon>Tageteae</taxon>
        <taxon>Tagetes</taxon>
    </lineage>
</organism>
<evidence type="ECO:0008006" key="9">
    <source>
        <dbReference type="Google" id="ProtNLM"/>
    </source>
</evidence>
<keyword evidence="8" id="KW-1185">Reference proteome</keyword>
<dbReference type="PANTHER" id="PTHR47720">
    <property type="entry name" value="AQUAPORIN SIP2-1-RELATED"/>
    <property type="match status" value="1"/>
</dbReference>
<reference evidence="7" key="1">
    <citation type="journal article" date="2023" name="bioRxiv">
        <title>Improved chromosome-level genome assembly for marigold (Tagetes erecta).</title>
        <authorList>
            <person name="Jiang F."/>
            <person name="Yuan L."/>
            <person name="Wang S."/>
            <person name="Wang H."/>
            <person name="Xu D."/>
            <person name="Wang A."/>
            <person name="Fan W."/>
        </authorList>
    </citation>
    <scope>NUCLEOTIDE SEQUENCE</scope>
    <source>
        <strain evidence="7">WSJ</strain>
        <tissue evidence="7">Leaf</tissue>
    </source>
</reference>
<keyword evidence="4 6" id="KW-0472">Membrane</keyword>
<proteinExistence type="inferred from homology"/>
<dbReference type="InterPro" id="IPR023271">
    <property type="entry name" value="Aquaporin-like"/>
</dbReference>
<dbReference type="AlphaFoldDB" id="A0AAD8P2V1"/>
<feature type="transmembrane region" description="Helical" evidence="6">
    <location>
        <begin position="7"/>
        <end position="29"/>
    </location>
</feature>
<evidence type="ECO:0000256" key="4">
    <source>
        <dbReference type="ARBA" id="ARBA00023136"/>
    </source>
</evidence>
<feature type="transmembrane region" description="Helical" evidence="6">
    <location>
        <begin position="94"/>
        <end position="116"/>
    </location>
</feature>
<dbReference type="Gene3D" id="1.20.1080.10">
    <property type="entry name" value="Glycerol uptake facilitator protein"/>
    <property type="match status" value="1"/>
</dbReference>
<feature type="transmembrane region" description="Helical" evidence="6">
    <location>
        <begin position="44"/>
        <end position="61"/>
    </location>
</feature>
<keyword evidence="3 6" id="KW-1133">Transmembrane helix</keyword>
<dbReference type="GO" id="GO:0015267">
    <property type="term" value="F:channel activity"/>
    <property type="evidence" value="ECO:0007669"/>
    <property type="project" value="InterPro"/>
</dbReference>
<dbReference type="PANTHER" id="PTHR47720:SF1">
    <property type="entry name" value="AQUAPORIN SIP2-1-RELATED"/>
    <property type="match status" value="1"/>
</dbReference>
<feature type="transmembrane region" description="Helical" evidence="6">
    <location>
        <begin position="202"/>
        <end position="223"/>
    </location>
</feature>
<protein>
    <recommendedName>
        <fullName evidence="9">Aquaporin SIP2-1</fullName>
    </recommendedName>
</protein>
<evidence type="ECO:0000256" key="2">
    <source>
        <dbReference type="ARBA" id="ARBA00022692"/>
    </source>
</evidence>
<evidence type="ECO:0000256" key="6">
    <source>
        <dbReference type="SAM" id="Phobius"/>
    </source>
</evidence>
<dbReference type="SUPFAM" id="SSF81338">
    <property type="entry name" value="Aquaporin-like"/>
    <property type="match status" value="1"/>
</dbReference>
<dbReference type="PRINTS" id="PR00783">
    <property type="entry name" value="MINTRINSICP"/>
</dbReference>
<dbReference type="GO" id="GO:0016020">
    <property type="term" value="C:membrane"/>
    <property type="evidence" value="ECO:0007669"/>
    <property type="project" value="UniProtKB-SubCell"/>
</dbReference>
<dbReference type="InterPro" id="IPR044226">
    <property type="entry name" value="SIP2-1-like"/>
</dbReference>
<dbReference type="Proteomes" id="UP001229421">
    <property type="component" value="Unassembled WGS sequence"/>
</dbReference>
<dbReference type="Pfam" id="PF00230">
    <property type="entry name" value="MIP"/>
    <property type="match status" value="1"/>
</dbReference>
<comment type="similarity">
    <text evidence="5">Belongs to the MIP/aquaporin (TC 1.A.8) family.</text>
</comment>
<evidence type="ECO:0000313" key="7">
    <source>
        <dbReference type="EMBL" id="KAK1437100.1"/>
    </source>
</evidence>
<dbReference type="EMBL" id="JAUHHV010000001">
    <property type="protein sequence ID" value="KAK1437100.1"/>
    <property type="molecule type" value="Genomic_DNA"/>
</dbReference>
<comment type="caution">
    <text evidence="7">The sequence shown here is derived from an EMBL/GenBank/DDBJ whole genome shotgun (WGS) entry which is preliminary data.</text>
</comment>
<feature type="transmembrane region" description="Helical" evidence="6">
    <location>
        <begin position="128"/>
        <end position="146"/>
    </location>
</feature>
<accession>A0AAD8P2V1</accession>
<evidence type="ECO:0000256" key="1">
    <source>
        <dbReference type="ARBA" id="ARBA00004141"/>
    </source>
</evidence>
<dbReference type="InterPro" id="IPR000425">
    <property type="entry name" value="MIP"/>
</dbReference>
<name>A0AAD8P2V1_TARER</name>
<keyword evidence="2 5" id="KW-0812">Transmembrane</keyword>